<evidence type="ECO:0000313" key="3">
    <source>
        <dbReference type="Proteomes" id="UP000236546"/>
    </source>
</evidence>
<dbReference type="SUPFAM" id="SSF56176">
    <property type="entry name" value="FAD-binding/transporter-associated domain-like"/>
    <property type="match status" value="1"/>
</dbReference>
<dbReference type="GO" id="GO:0005739">
    <property type="term" value="C:mitochondrion"/>
    <property type="evidence" value="ECO:0007669"/>
    <property type="project" value="TreeGrafter"/>
</dbReference>
<dbReference type="OrthoDB" id="7786253at2759"/>
<evidence type="ECO:0000256" key="1">
    <source>
        <dbReference type="ARBA" id="ARBA00008000"/>
    </source>
</evidence>
<dbReference type="GO" id="GO:0008720">
    <property type="term" value="F:D-lactate dehydrogenase (NAD+) activity"/>
    <property type="evidence" value="ECO:0007669"/>
    <property type="project" value="TreeGrafter"/>
</dbReference>
<proteinExistence type="inferred from homology"/>
<name>A0A2K0SVK0_9HYPO</name>
<dbReference type="GO" id="GO:1903457">
    <property type="term" value="P:lactate catabolic process"/>
    <property type="evidence" value="ECO:0007669"/>
    <property type="project" value="TreeGrafter"/>
</dbReference>
<evidence type="ECO:0000313" key="2">
    <source>
        <dbReference type="EMBL" id="PNP37284.1"/>
    </source>
</evidence>
<comment type="caution">
    <text evidence="2">The sequence shown here is derived from an EMBL/GenBank/DDBJ whole genome shotgun (WGS) entry which is preliminary data.</text>
</comment>
<gene>
    <name evidence="2" type="ORF">TGAMA5MH_10853</name>
</gene>
<accession>A0A2K0SVK0</accession>
<dbReference type="Proteomes" id="UP000236546">
    <property type="component" value="Unassembled WGS sequence"/>
</dbReference>
<dbReference type="AlphaFoldDB" id="A0A2K0SVK0"/>
<dbReference type="PANTHER" id="PTHR11748:SF111">
    <property type="entry name" value="D-LACTATE DEHYDROGENASE, MITOCHONDRIAL-RELATED"/>
    <property type="match status" value="1"/>
</dbReference>
<dbReference type="PANTHER" id="PTHR11748">
    <property type="entry name" value="D-LACTATE DEHYDROGENASE"/>
    <property type="match status" value="1"/>
</dbReference>
<organism evidence="2 3">
    <name type="scientific">Trichoderma gamsii</name>
    <dbReference type="NCBI Taxonomy" id="398673"/>
    <lineage>
        <taxon>Eukaryota</taxon>
        <taxon>Fungi</taxon>
        <taxon>Dikarya</taxon>
        <taxon>Ascomycota</taxon>
        <taxon>Pezizomycotina</taxon>
        <taxon>Sordariomycetes</taxon>
        <taxon>Hypocreomycetidae</taxon>
        <taxon>Hypocreales</taxon>
        <taxon>Hypocreaceae</taxon>
        <taxon>Trichoderma</taxon>
    </lineage>
</organism>
<sequence>MNNIIQVNKDDMDVIVQPSVAWRDLNDELVKLGTGLFFPVDPGSFKQLRRPRFLPKFKALTFALVDS</sequence>
<dbReference type="Gene3D" id="3.30.465.10">
    <property type="match status" value="1"/>
</dbReference>
<comment type="similarity">
    <text evidence="1">Belongs to the FAD-binding oxidoreductase/transferase type 4 family.</text>
</comment>
<dbReference type="InterPro" id="IPR036318">
    <property type="entry name" value="FAD-bd_PCMH-like_sf"/>
</dbReference>
<dbReference type="InterPro" id="IPR016169">
    <property type="entry name" value="FAD-bd_PCMH_sub2"/>
</dbReference>
<dbReference type="EMBL" id="MTYH01000156">
    <property type="protein sequence ID" value="PNP37284.1"/>
    <property type="molecule type" value="Genomic_DNA"/>
</dbReference>
<reference evidence="2 3" key="1">
    <citation type="submission" date="2017-02" db="EMBL/GenBank/DDBJ databases">
        <title>Genomes of Trichoderma spp. with biocontrol activity.</title>
        <authorList>
            <person name="Gardiner D."/>
            <person name="Kazan K."/>
            <person name="Vos C."/>
            <person name="Harvey P."/>
        </authorList>
    </citation>
    <scope>NUCLEOTIDE SEQUENCE [LARGE SCALE GENOMIC DNA]</scope>
    <source>
        <strain evidence="2 3">A5MH</strain>
    </source>
</reference>
<dbReference type="GO" id="GO:0050660">
    <property type="term" value="F:flavin adenine dinucleotide binding"/>
    <property type="evidence" value="ECO:0007669"/>
    <property type="project" value="InterPro"/>
</dbReference>
<protein>
    <submittedName>
        <fullName evidence="2">Uncharacterized protein</fullName>
    </submittedName>
</protein>
<dbReference type="GO" id="GO:0004458">
    <property type="term" value="F:D-lactate dehydrogenase (cytochrome) activity"/>
    <property type="evidence" value="ECO:0007669"/>
    <property type="project" value="TreeGrafter"/>
</dbReference>